<evidence type="ECO:0000313" key="1">
    <source>
        <dbReference type="EMBL" id="GAA4742038.1"/>
    </source>
</evidence>
<protein>
    <recommendedName>
        <fullName evidence="3">Pilus assembly protein</fullName>
    </recommendedName>
</protein>
<organism evidence="1 2">
    <name type="scientific">Gordonia alkaliphila</name>
    <dbReference type="NCBI Taxonomy" id="1053547"/>
    <lineage>
        <taxon>Bacteria</taxon>
        <taxon>Bacillati</taxon>
        <taxon>Actinomycetota</taxon>
        <taxon>Actinomycetes</taxon>
        <taxon>Mycobacteriales</taxon>
        <taxon>Gordoniaceae</taxon>
        <taxon>Gordonia</taxon>
    </lineage>
</organism>
<reference evidence="2" key="1">
    <citation type="journal article" date="2019" name="Int. J. Syst. Evol. Microbiol.">
        <title>The Global Catalogue of Microorganisms (GCM) 10K type strain sequencing project: providing services to taxonomists for standard genome sequencing and annotation.</title>
        <authorList>
            <consortium name="The Broad Institute Genomics Platform"/>
            <consortium name="The Broad Institute Genome Sequencing Center for Infectious Disease"/>
            <person name="Wu L."/>
            <person name="Ma J."/>
        </authorList>
    </citation>
    <scope>NUCLEOTIDE SEQUENCE [LARGE SCALE GENOMIC DNA]</scope>
    <source>
        <strain evidence="2">JCM 18077</strain>
    </source>
</reference>
<proteinExistence type="predicted"/>
<dbReference type="EMBL" id="BAABIE010000003">
    <property type="protein sequence ID" value="GAA4742038.1"/>
    <property type="molecule type" value="Genomic_DNA"/>
</dbReference>
<evidence type="ECO:0000313" key="2">
    <source>
        <dbReference type="Proteomes" id="UP001500822"/>
    </source>
</evidence>
<keyword evidence="2" id="KW-1185">Reference proteome</keyword>
<comment type="caution">
    <text evidence="1">The sequence shown here is derived from an EMBL/GenBank/DDBJ whole genome shotgun (WGS) entry which is preliminary data.</text>
</comment>
<sequence length="79" mass="8622">MEGMQGLAVIVFPFLLLLFALVMEKVQAGLDRLSVGRAQVDEFLESADETDVSNLAKTGLPAALDELRSRRSGAREDEN</sequence>
<dbReference type="Proteomes" id="UP001500822">
    <property type="component" value="Unassembled WGS sequence"/>
</dbReference>
<name>A0ABP8YX30_9ACTN</name>
<accession>A0ABP8YX30</accession>
<gene>
    <name evidence="1" type="ORF">GCM10023217_07970</name>
</gene>
<evidence type="ECO:0008006" key="3">
    <source>
        <dbReference type="Google" id="ProtNLM"/>
    </source>
</evidence>